<dbReference type="PANTHER" id="PTHR23324:SF83">
    <property type="entry name" value="SEC14-LIKE PROTEIN 2"/>
    <property type="match status" value="1"/>
</dbReference>
<dbReference type="SUPFAM" id="SSF46938">
    <property type="entry name" value="CRAL/TRIO N-terminal domain"/>
    <property type="match status" value="1"/>
</dbReference>
<accession>A0A812ENA0</accession>
<dbReference type="InterPro" id="IPR011074">
    <property type="entry name" value="CRAL/TRIO_N_dom"/>
</dbReference>
<comment type="caution">
    <text evidence="3">The sequence shown here is derived from an EMBL/GenBank/DDBJ whole genome shotgun (WGS) entry which is preliminary data.</text>
</comment>
<dbReference type="Proteomes" id="UP000597762">
    <property type="component" value="Unassembled WGS sequence"/>
</dbReference>
<dbReference type="PRINTS" id="PR00180">
    <property type="entry name" value="CRETINALDHBP"/>
</dbReference>
<dbReference type="InterPro" id="IPR009038">
    <property type="entry name" value="GOLD_dom"/>
</dbReference>
<keyword evidence="4" id="KW-1185">Reference proteome</keyword>
<dbReference type="PANTHER" id="PTHR23324">
    <property type="entry name" value="SEC14 RELATED PROTEIN"/>
    <property type="match status" value="1"/>
</dbReference>
<evidence type="ECO:0000259" key="2">
    <source>
        <dbReference type="PROSITE" id="PS50866"/>
    </source>
</evidence>
<protein>
    <submittedName>
        <fullName evidence="3">Retinal-binding protein</fullName>
    </submittedName>
</protein>
<name>A0A812ENA0_ACAPH</name>
<dbReference type="InterPro" id="IPR001251">
    <property type="entry name" value="CRAL-TRIO_dom"/>
</dbReference>
<dbReference type="PROSITE" id="PS50191">
    <property type="entry name" value="CRAL_TRIO"/>
    <property type="match status" value="1"/>
</dbReference>
<dbReference type="InterPro" id="IPR036598">
    <property type="entry name" value="GOLD_dom_sf"/>
</dbReference>
<reference evidence="3" key="1">
    <citation type="submission" date="2021-01" db="EMBL/GenBank/DDBJ databases">
        <authorList>
            <person name="Li R."/>
            <person name="Bekaert M."/>
        </authorList>
    </citation>
    <scope>NUCLEOTIDE SEQUENCE</scope>
    <source>
        <strain evidence="3">Farmed</strain>
    </source>
</reference>
<dbReference type="PROSITE" id="PS50866">
    <property type="entry name" value="GOLD"/>
    <property type="match status" value="1"/>
</dbReference>
<dbReference type="CDD" id="cd00170">
    <property type="entry name" value="SEC14"/>
    <property type="match status" value="1"/>
</dbReference>
<dbReference type="SUPFAM" id="SSF52087">
    <property type="entry name" value="CRAL/TRIO domain"/>
    <property type="match status" value="1"/>
</dbReference>
<dbReference type="SUPFAM" id="SSF101576">
    <property type="entry name" value="Supernatant protein factor (SPF), C-terminal domain"/>
    <property type="match status" value="1"/>
</dbReference>
<organism evidence="3 4">
    <name type="scientific">Acanthosepion pharaonis</name>
    <name type="common">Pharaoh cuttlefish</name>
    <name type="synonym">Sepia pharaonis</name>
    <dbReference type="NCBI Taxonomy" id="158019"/>
    <lineage>
        <taxon>Eukaryota</taxon>
        <taxon>Metazoa</taxon>
        <taxon>Spiralia</taxon>
        <taxon>Lophotrochozoa</taxon>
        <taxon>Mollusca</taxon>
        <taxon>Cephalopoda</taxon>
        <taxon>Coleoidea</taxon>
        <taxon>Decapodiformes</taxon>
        <taxon>Sepiida</taxon>
        <taxon>Sepiina</taxon>
        <taxon>Sepiidae</taxon>
        <taxon>Acanthosepion</taxon>
    </lineage>
</organism>
<dbReference type="Pfam" id="PF00650">
    <property type="entry name" value="CRAL_TRIO"/>
    <property type="match status" value="1"/>
</dbReference>
<dbReference type="InterPro" id="IPR036273">
    <property type="entry name" value="CRAL/TRIO_N_dom_sf"/>
</dbReference>
<feature type="domain" description="GOLD" evidence="2">
    <location>
        <begin position="287"/>
        <end position="398"/>
    </location>
</feature>
<dbReference type="SMART" id="SM00516">
    <property type="entry name" value="SEC14"/>
    <property type="match status" value="1"/>
</dbReference>
<evidence type="ECO:0000313" key="3">
    <source>
        <dbReference type="EMBL" id="CAE1324634.1"/>
    </source>
</evidence>
<dbReference type="Gene3D" id="2.60.120.680">
    <property type="entry name" value="GOLD domain"/>
    <property type="match status" value="1"/>
</dbReference>
<feature type="domain" description="CRAL-TRIO" evidence="1">
    <location>
        <begin position="97"/>
        <end position="270"/>
    </location>
</feature>
<dbReference type="GO" id="GO:0005737">
    <property type="term" value="C:cytoplasm"/>
    <property type="evidence" value="ECO:0007669"/>
    <property type="project" value="TreeGrafter"/>
</dbReference>
<dbReference type="AlphaFoldDB" id="A0A812ENA0"/>
<gene>
    <name evidence="3" type="ORF">SPHA_74347</name>
</gene>
<dbReference type="SMART" id="SM01100">
    <property type="entry name" value="CRAL_TRIO_N"/>
    <property type="match status" value="1"/>
</dbReference>
<dbReference type="InterPro" id="IPR051064">
    <property type="entry name" value="SEC14/CRAL-TRIO_domain"/>
</dbReference>
<dbReference type="OrthoDB" id="1434354at2759"/>
<proteinExistence type="predicted"/>
<dbReference type="EMBL" id="CAHIKZ030005420">
    <property type="protein sequence ID" value="CAE1324634.1"/>
    <property type="molecule type" value="Genomic_DNA"/>
</dbReference>
<dbReference type="InterPro" id="IPR036865">
    <property type="entry name" value="CRAL-TRIO_dom_sf"/>
</dbReference>
<sequence>MYRQTYSMIEGTLEHPNLNRWWGFGQFKTKEKENALKQFKQEIKDFATEEQLKDDTYCKRWLIARDFDVPKAVTMFRNSMEFRKKMKVDELVSNYKEPEVITKYMPGGEVGHDKEGSSIRVVPWGDLDMKGLMLSCKKLDFVKSKIVQFERTLKDINKMTEKLKRDVVGQTIIFDMENVGLKTLWKPGLDFNIYLSRILEDNYPEMMKRLFLINAPKLLPVLYTMAQPLISESMKQKIFVLGNDYQTTLLQYIDGEELPAYLGGKKTDPDGNPKCTSLICYGGTVPESNYLENTDAYENMITIELNSGEKKYIEFQIESPESILQWEYKTDKHDIGFSVFKKENDEELKEIVTNERMDCFNLTIDGIITVNEPGTYFLCFDNSYSMLTSKVVHYRYDVLSS</sequence>
<evidence type="ECO:0000259" key="1">
    <source>
        <dbReference type="PROSITE" id="PS50191"/>
    </source>
</evidence>
<dbReference type="Gene3D" id="3.40.525.10">
    <property type="entry name" value="CRAL-TRIO lipid binding domain"/>
    <property type="match status" value="1"/>
</dbReference>
<evidence type="ECO:0000313" key="4">
    <source>
        <dbReference type="Proteomes" id="UP000597762"/>
    </source>
</evidence>